<dbReference type="Gene3D" id="3.20.20.140">
    <property type="entry name" value="Metal-dependent hydrolases"/>
    <property type="match status" value="1"/>
</dbReference>
<dbReference type="SMART" id="SM00481">
    <property type="entry name" value="POLIIIAc"/>
    <property type="match status" value="1"/>
</dbReference>
<dbReference type="SUPFAM" id="SSF89550">
    <property type="entry name" value="PHP domain-like"/>
    <property type="match status" value="1"/>
</dbReference>
<evidence type="ECO:0000313" key="3">
    <source>
        <dbReference type="EMBL" id="MWA04270.1"/>
    </source>
</evidence>
<protein>
    <submittedName>
        <fullName evidence="3">Phosphoesterase</fullName>
    </submittedName>
</protein>
<dbReference type="InterPro" id="IPR016195">
    <property type="entry name" value="Pol/histidinol_Pase-like"/>
</dbReference>
<proteinExistence type="predicted"/>
<feature type="domain" description="Polymerase/histidinol phosphatase N-terminal" evidence="2">
    <location>
        <begin position="177"/>
        <end position="241"/>
    </location>
</feature>
<dbReference type="InterPro" id="IPR003141">
    <property type="entry name" value="Pol/His_phosphatase_N"/>
</dbReference>
<dbReference type="InterPro" id="IPR052018">
    <property type="entry name" value="PHP_domain"/>
</dbReference>
<feature type="chain" id="PRO_5041874532" evidence="1">
    <location>
        <begin position="22"/>
        <end position="502"/>
    </location>
</feature>
<feature type="signal peptide" evidence="1">
    <location>
        <begin position="1"/>
        <end position="21"/>
    </location>
</feature>
<evidence type="ECO:0000313" key="4">
    <source>
        <dbReference type="EMBL" id="MWA05894.1"/>
    </source>
</evidence>
<reference evidence="3 5" key="1">
    <citation type="submission" date="2019-12" db="EMBL/GenBank/DDBJ databases">
        <title>Actinomadura physcomitrii sp. nov., a novel actinomycete isolated from moss [Physcomitrium sphaericum (Ludw) Fuernr].</title>
        <authorList>
            <person name="Zhuang X."/>
        </authorList>
    </citation>
    <scope>NUCLEOTIDE SEQUENCE [LARGE SCALE GENOMIC DNA]</scope>
    <source>
        <strain evidence="3 5">LD22</strain>
    </source>
</reference>
<keyword evidence="5" id="KW-1185">Reference proteome</keyword>
<dbReference type="GO" id="GO:0004534">
    <property type="term" value="F:5'-3' RNA exonuclease activity"/>
    <property type="evidence" value="ECO:0007669"/>
    <property type="project" value="TreeGrafter"/>
</dbReference>
<accession>A0A6I4MHA1</accession>
<keyword evidence="1" id="KW-0732">Signal</keyword>
<dbReference type="CDD" id="cd07432">
    <property type="entry name" value="PHP_HisPPase"/>
    <property type="match status" value="1"/>
</dbReference>
<comment type="caution">
    <text evidence="3">The sequence shown here is derived from an EMBL/GenBank/DDBJ whole genome shotgun (WGS) entry which is preliminary data.</text>
</comment>
<dbReference type="PANTHER" id="PTHR42924:SF3">
    <property type="entry name" value="POLYMERASE_HISTIDINOL PHOSPHATASE N-TERMINAL DOMAIN-CONTAINING PROTEIN"/>
    <property type="match status" value="1"/>
</dbReference>
<evidence type="ECO:0000313" key="5">
    <source>
        <dbReference type="Proteomes" id="UP000462055"/>
    </source>
</evidence>
<dbReference type="NCBIfam" id="NF038032">
    <property type="entry name" value="CehA_McbA_metalo"/>
    <property type="match status" value="1"/>
</dbReference>
<organism evidence="3 5">
    <name type="scientific">Actinomadura physcomitrii</name>
    <dbReference type="NCBI Taxonomy" id="2650748"/>
    <lineage>
        <taxon>Bacteria</taxon>
        <taxon>Bacillati</taxon>
        <taxon>Actinomycetota</taxon>
        <taxon>Actinomycetes</taxon>
        <taxon>Streptosporangiales</taxon>
        <taxon>Thermomonosporaceae</taxon>
        <taxon>Actinomadura</taxon>
    </lineage>
</organism>
<sequence length="502" mass="53136">MAAAAGAALTLVPVSFPQARAAAASPGEVSRTVTGHLETGAADFVYLPVEVPKGVQKIAVEYSYDKPAVPAGTPGNSCDIGMFDQRGVKLGGKGFRGWSGGFRTSFEISAAEATPGYLPGPIGAGTWNIVLGPYQVAPQGMNYQVKITLTYGATGATFTPRYPPTKAKGRGRAWYRGDGHLHTVHSDGRRLPSEVAAGARAAGLDFMVSTDHNTSSSHGVWGEFAGDDLLIITGEEVTTRNGHWLALGLPAGDWVDWRYRARDDGFARFARQVRRSGGAVVPAHPYCPYVACQWKFGYDEADAVEVWNGPWTYDDESAVDTWDARLGEAVRAGRGWSPAMGNSDAHSEPQVIGLPQTVVQADELSTRAVLDGIRAGRSWIAESSAVNLAFTATAGGRKAGIADTLAAKADAPVDVRLEVSGVPNGTVRFITDEGQMHQESLPASGEGTVVWRTTTSLAAYVRAEVRHPMADGSPGKGNTMGPALVWGPMAALTNPIFLKRAR</sequence>
<gene>
    <name evidence="3" type="ORF">F8568_028615</name>
    <name evidence="4" type="ORF">F8568_037185</name>
</gene>
<dbReference type="PANTHER" id="PTHR42924">
    <property type="entry name" value="EXONUCLEASE"/>
    <property type="match status" value="1"/>
</dbReference>
<name>A0A6I4MHA1_9ACTN</name>
<dbReference type="Proteomes" id="UP000462055">
    <property type="component" value="Unassembled WGS sequence"/>
</dbReference>
<evidence type="ECO:0000256" key="1">
    <source>
        <dbReference type="SAM" id="SignalP"/>
    </source>
</evidence>
<dbReference type="EMBL" id="WBMS02000042">
    <property type="protein sequence ID" value="MWA05894.1"/>
    <property type="molecule type" value="Genomic_DNA"/>
</dbReference>
<dbReference type="EMBL" id="WBMS02000025">
    <property type="protein sequence ID" value="MWA04270.1"/>
    <property type="molecule type" value="Genomic_DNA"/>
</dbReference>
<dbReference type="AlphaFoldDB" id="A0A6I4MHA1"/>
<dbReference type="GO" id="GO:0035312">
    <property type="term" value="F:5'-3' DNA exonuclease activity"/>
    <property type="evidence" value="ECO:0007669"/>
    <property type="project" value="TreeGrafter"/>
</dbReference>
<evidence type="ECO:0000259" key="2">
    <source>
        <dbReference type="SMART" id="SM00481"/>
    </source>
</evidence>